<reference evidence="1 2" key="1">
    <citation type="journal article" date="2014" name="Am. J. Bot.">
        <title>Genome assembly and annotation for red clover (Trifolium pratense; Fabaceae).</title>
        <authorList>
            <person name="Istvanek J."/>
            <person name="Jaros M."/>
            <person name="Krenek A."/>
            <person name="Repkova J."/>
        </authorList>
    </citation>
    <scope>NUCLEOTIDE SEQUENCE [LARGE SCALE GENOMIC DNA]</scope>
    <source>
        <strain evidence="2">cv. Tatra</strain>
        <tissue evidence="1">Young leaves</tissue>
    </source>
</reference>
<comment type="caution">
    <text evidence="1">The sequence shown here is derived from an EMBL/GenBank/DDBJ whole genome shotgun (WGS) entry which is preliminary data.</text>
</comment>
<gene>
    <name evidence="1" type="ORF">L195_g058901</name>
</gene>
<dbReference type="AlphaFoldDB" id="A0A2K3JUZ1"/>
<organism evidence="1 2">
    <name type="scientific">Trifolium pratense</name>
    <name type="common">Red clover</name>
    <dbReference type="NCBI Taxonomy" id="57577"/>
    <lineage>
        <taxon>Eukaryota</taxon>
        <taxon>Viridiplantae</taxon>
        <taxon>Streptophyta</taxon>
        <taxon>Embryophyta</taxon>
        <taxon>Tracheophyta</taxon>
        <taxon>Spermatophyta</taxon>
        <taxon>Magnoliopsida</taxon>
        <taxon>eudicotyledons</taxon>
        <taxon>Gunneridae</taxon>
        <taxon>Pentapetalae</taxon>
        <taxon>rosids</taxon>
        <taxon>fabids</taxon>
        <taxon>Fabales</taxon>
        <taxon>Fabaceae</taxon>
        <taxon>Papilionoideae</taxon>
        <taxon>50 kb inversion clade</taxon>
        <taxon>NPAAA clade</taxon>
        <taxon>Hologalegina</taxon>
        <taxon>IRL clade</taxon>
        <taxon>Trifolieae</taxon>
        <taxon>Trifolium</taxon>
    </lineage>
</organism>
<proteinExistence type="predicted"/>
<evidence type="ECO:0000313" key="1">
    <source>
        <dbReference type="EMBL" id="PNX57855.1"/>
    </source>
</evidence>
<sequence>MVLIEEDTVVMHTSGVTTTSRMLSVFSDTTVSGTDVAALLPVLLESGCHGY</sequence>
<reference evidence="1 2" key="2">
    <citation type="journal article" date="2017" name="Front. Plant Sci.">
        <title>Gene Classification and Mining of Molecular Markers Useful in Red Clover (Trifolium pratense) Breeding.</title>
        <authorList>
            <person name="Istvanek J."/>
            <person name="Dluhosova J."/>
            <person name="Dluhos P."/>
            <person name="Patkova L."/>
            <person name="Nedelnik J."/>
            <person name="Repkova J."/>
        </authorList>
    </citation>
    <scope>NUCLEOTIDE SEQUENCE [LARGE SCALE GENOMIC DNA]</scope>
    <source>
        <strain evidence="2">cv. Tatra</strain>
        <tissue evidence="1">Young leaves</tissue>
    </source>
</reference>
<name>A0A2K3JUZ1_TRIPR</name>
<evidence type="ECO:0000313" key="2">
    <source>
        <dbReference type="Proteomes" id="UP000236291"/>
    </source>
</evidence>
<protein>
    <submittedName>
        <fullName evidence="1">Uncharacterized protein</fullName>
    </submittedName>
</protein>
<dbReference type="Proteomes" id="UP000236291">
    <property type="component" value="Unassembled WGS sequence"/>
</dbReference>
<accession>A0A2K3JUZ1</accession>
<dbReference type="EMBL" id="ASHM01125303">
    <property type="protein sequence ID" value="PNX57855.1"/>
    <property type="molecule type" value="Genomic_DNA"/>
</dbReference>